<name>A0ACD5ZSB6_AVESA</name>
<evidence type="ECO:0000313" key="2">
    <source>
        <dbReference type="Proteomes" id="UP001732700"/>
    </source>
</evidence>
<proteinExistence type="predicted"/>
<evidence type="ECO:0000313" key="1">
    <source>
        <dbReference type="EnsemblPlants" id="AVESA.00010b.r2.7AG1199120.1.CDS"/>
    </source>
</evidence>
<keyword evidence="2" id="KW-1185">Reference proteome</keyword>
<dbReference type="Proteomes" id="UP001732700">
    <property type="component" value="Chromosome 7A"/>
</dbReference>
<accession>A0ACD5ZSB6</accession>
<dbReference type="EnsemblPlants" id="AVESA.00010b.r2.7AG1199120.1">
    <property type="protein sequence ID" value="AVESA.00010b.r2.7AG1199120.1.CDS"/>
    <property type="gene ID" value="AVESA.00010b.r2.7AG1199120"/>
</dbReference>
<organism evidence="1 2">
    <name type="scientific">Avena sativa</name>
    <name type="common">Oat</name>
    <dbReference type="NCBI Taxonomy" id="4498"/>
    <lineage>
        <taxon>Eukaryota</taxon>
        <taxon>Viridiplantae</taxon>
        <taxon>Streptophyta</taxon>
        <taxon>Embryophyta</taxon>
        <taxon>Tracheophyta</taxon>
        <taxon>Spermatophyta</taxon>
        <taxon>Magnoliopsida</taxon>
        <taxon>Liliopsida</taxon>
        <taxon>Poales</taxon>
        <taxon>Poaceae</taxon>
        <taxon>BOP clade</taxon>
        <taxon>Pooideae</taxon>
        <taxon>Poodae</taxon>
        <taxon>Poeae</taxon>
        <taxon>Poeae Chloroplast Group 1 (Aveneae type)</taxon>
        <taxon>Aveninae</taxon>
        <taxon>Avena</taxon>
    </lineage>
</organism>
<protein>
    <submittedName>
        <fullName evidence="1">Uncharacterized protein</fullName>
    </submittedName>
</protein>
<reference evidence="1" key="1">
    <citation type="submission" date="2021-05" db="EMBL/GenBank/DDBJ databases">
        <authorList>
            <person name="Scholz U."/>
            <person name="Mascher M."/>
            <person name="Fiebig A."/>
        </authorList>
    </citation>
    <scope>NUCLEOTIDE SEQUENCE [LARGE SCALE GENOMIC DNA]</scope>
</reference>
<reference evidence="1" key="2">
    <citation type="submission" date="2025-09" db="UniProtKB">
        <authorList>
            <consortium name="EnsemblPlants"/>
        </authorList>
    </citation>
    <scope>IDENTIFICATION</scope>
</reference>
<sequence length="216" mass="24375">MQALYSAMYTTSNEVADHALKTHGCDVRFLLQKAWHDLSKAFLAEAKWYYGNHKPTLHEYLDNGWVSSSAPVLLLHALPMLNMELSSKSLDQAGSYPTSVRSASLIFRLCNDFATHTIELERGDTPSSIAIHMSENTCDEQESCKAMQDLRMDAWKSMNEDAFNYHQCPPPFSKVCMNLARISHCVYQGCDGIGAPDDQKKKQIKELFLEPFTVDS</sequence>